<keyword evidence="2" id="KW-0238">DNA-binding</keyword>
<dbReference type="InterPro" id="IPR002577">
    <property type="entry name" value="HTH_HxlR"/>
</dbReference>
<dbReference type="EMBL" id="CP050292">
    <property type="protein sequence ID" value="QND75504.1"/>
    <property type="molecule type" value="Genomic_DNA"/>
</dbReference>
<dbReference type="PROSITE" id="PS51118">
    <property type="entry name" value="HTH_HXLR"/>
    <property type="match status" value="1"/>
</dbReference>
<reference evidence="6" key="1">
    <citation type="journal article" date="2020" name="Mol. Plant Microbe">
        <title>Rhizobial microsymbionts of the narrowly endemic Oxytropis species growing in Kamchatka are characterized by significant genetic diversity and possess a set of genes that are associated with T3SS and T6SS secretion systems and can affect the development of symbiosis.</title>
        <authorList>
            <person name="Safronova V."/>
            <person name="Guro P."/>
            <person name="Sazanova A."/>
            <person name="Kuznetsova I."/>
            <person name="Belimov A."/>
            <person name="Yakubov V."/>
            <person name="Chirak E."/>
            <person name="Afonin A."/>
            <person name="Gogolev Y."/>
            <person name="Andronov E."/>
            <person name="Tikhonovich I."/>
        </authorList>
    </citation>
    <scope>NUCLEOTIDE SEQUENCE [LARGE SCALE GENOMIC DNA]</scope>
    <source>
        <strain evidence="6">581</strain>
    </source>
</reference>
<dbReference type="GO" id="GO:0003677">
    <property type="term" value="F:DNA binding"/>
    <property type="evidence" value="ECO:0007669"/>
    <property type="project" value="UniProtKB-KW"/>
</dbReference>
<name>A0A7G6U922_9BRAD</name>
<keyword evidence="1" id="KW-0805">Transcription regulation</keyword>
<accession>A0A7G6U922</accession>
<dbReference type="PANTHER" id="PTHR33204">
    <property type="entry name" value="TRANSCRIPTIONAL REGULATOR, MARR FAMILY"/>
    <property type="match status" value="1"/>
</dbReference>
<dbReference type="AlphaFoldDB" id="A0A7G6U922"/>
<evidence type="ECO:0000313" key="5">
    <source>
        <dbReference type="EMBL" id="QND75504.1"/>
    </source>
</evidence>
<dbReference type="PANTHER" id="PTHR33204:SF37">
    <property type="entry name" value="HTH-TYPE TRANSCRIPTIONAL REGULATOR YODB"/>
    <property type="match status" value="1"/>
</dbReference>
<evidence type="ECO:0000259" key="4">
    <source>
        <dbReference type="PROSITE" id="PS51118"/>
    </source>
</evidence>
<feature type="domain" description="HTH hxlR-type" evidence="4">
    <location>
        <begin position="11"/>
        <end position="109"/>
    </location>
</feature>
<dbReference type="Proteomes" id="UP000515291">
    <property type="component" value="Chromosome"/>
</dbReference>
<sequence>MVRGDVFAPDCPSRTIIKHVTSTWGLLALIALRPGTLRFSELRRRVNGVSERMLAQTLQQLEGDGLVLRQSYPVVPPHVEYSLTEIGQEAAVLVEALAEWVQERIPAVLSSRRSGDDQID</sequence>
<evidence type="ECO:0000256" key="2">
    <source>
        <dbReference type="ARBA" id="ARBA00023125"/>
    </source>
</evidence>
<proteinExistence type="predicted"/>
<dbReference type="KEGG" id="trb:HB776_17615"/>
<dbReference type="SUPFAM" id="SSF46785">
    <property type="entry name" value="Winged helix' DNA-binding domain"/>
    <property type="match status" value="1"/>
</dbReference>
<gene>
    <name evidence="5" type="ORF">HB776_17615</name>
</gene>
<dbReference type="Pfam" id="PF01638">
    <property type="entry name" value="HxlR"/>
    <property type="match status" value="1"/>
</dbReference>
<dbReference type="InterPro" id="IPR036388">
    <property type="entry name" value="WH-like_DNA-bd_sf"/>
</dbReference>
<dbReference type="Gene3D" id="1.10.10.10">
    <property type="entry name" value="Winged helix-like DNA-binding domain superfamily/Winged helix DNA-binding domain"/>
    <property type="match status" value="1"/>
</dbReference>
<dbReference type="InterPro" id="IPR036390">
    <property type="entry name" value="WH_DNA-bd_sf"/>
</dbReference>
<evidence type="ECO:0000313" key="6">
    <source>
        <dbReference type="Proteomes" id="UP000515291"/>
    </source>
</evidence>
<keyword evidence="3" id="KW-0804">Transcription</keyword>
<protein>
    <submittedName>
        <fullName evidence="5">Helix-turn-helix transcriptional regulator</fullName>
    </submittedName>
</protein>
<evidence type="ECO:0000256" key="3">
    <source>
        <dbReference type="ARBA" id="ARBA00023163"/>
    </source>
</evidence>
<organism evidence="5 6">
    <name type="scientific">Tardiphaga robiniae</name>
    <dbReference type="NCBI Taxonomy" id="943830"/>
    <lineage>
        <taxon>Bacteria</taxon>
        <taxon>Pseudomonadati</taxon>
        <taxon>Pseudomonadota</taxon>
        <taxon>Alphaproteobacteria</taxon>
        <taxon>Hyphomicrobiales</taxon>
        <taxon>Nitrobacteraceae</taxon>
        <taxon>Tardiphaga</taxon>
    </lineage>
</organism>
<evidence type="ECO:0000256" key="1">
    <source>
        <dbReference type="ARBA" id="ARBA00023015"/>
    </source>
</evidence>